<dbReference type="Pfam" id="PF00246">
    <property type="entry name" value="Peptidase_M14"/>
    <property type="match status" value="1"/>
</dbReference>
<dbReference type="Gene3D" id="3.40.630.10">
    <property type="entry name" value="Zn peptidases"/>
    <property type="match status" value="1"/>
</dbReference>
<evidence type="ECO:0000256" key="7">
    <source>
        <dbReference type="PROSITE-ProRule" id="PRU01379"/>
    </source>
</evidence>
<sequence length="471" mass="53972">MNQKSDFHNSLYNSYVLFQEKTLSNRRFKQTSVNTLIDKRIGNPAYEIKNVGESFEGRAIHYLKTGTGPRKILLWSQMHGDEATATMACFDILNFLEAENDEFDEIRKLILSETTLYFVPMLNPDGAERFQRRNAQNIDINRDALQLQAPESRILKQLQQSLQPEFGFNLHDKNPRYSVGNTSKLATISFLATAYDQERNVNAVREKAIQVISGMNRMLQNYIPDAVGRWNEDFEPRAFGDNIQKWGTTLILIESGGYVGDPEKQYIRKLNFMSILTALDSIADNSYAQEGREDYYKLPENSRYIFDFLIRNATINEEGKTYQTDLGIDRAEVNYDNATKFFYRSKIEDYGDLSIYFGSEEFDATGYTLEKGETLSVSYSEISQLDKFDPWELLKEGYTYIKTDLTSEGVFFTQLPLHILMDKSAPTSAPTFEDIPTFILTKNGIVKFAVVNGFLYDLSGEAPAFYNGVIE</sequence>
<evidence type="ECO:0000256" key="1">
    <source>
        <dbReference type="ARBA" id="ARBA00001947"/>
    </source>
</evidence>
<comment type="caution">
    <text evidence="7">Lacks conserved residue(s) required for the propagation of feature annotation.</text>
</comment>
<keyword evidence="5" id="KW-0862">Zinc</keyword>
<proteinExistence type="inferred from homology"/>
<evidence type="ECO:0000256" key="3">
    <source>
        <dbReference type="ARBA" id="ARBA00022670"/>
    </source>
</evidence>
<name>A0A4U6D134_9BACT</name>
<gene>
    <name evidence="9" type="ORF">FDK13_23215</name>
</gene>
<dbReference type="GO" id="GO:0005615">
    <property type="term" value="C:extracellular space"/>
    <property type="evidence" value="ECO:0007669"/>
    <property type="project" value="TreeGrafter"/>
</dbReference>
<comment type="cofactor">
    <cofactor evidence="1">
        <name>Zn(2+)</name>
        <dbReference type="ChEBI" id="CHEBI:29105"/>
    </cofactor>
</comment>
<dbReference type="RefSeq" id="WP_137342393.1">
    <property type="nucleotide sequence ID" value="NZ_BSQH01000009.1"/>
</dbReference>
<dbReference type="AlphaFoldDB" id="A0A4U6D134"/>
<accession>A0A4U6D134</accession>
<dbReference type="PANTHER" id="PTHR11705:SF143">
    <property type="entry name" value="SLL0236 PROTEIN"/>
    <property type="match status" value="1"/>
</dbReference>
<evidence type="ECO:0000256" key="4">
    <source>
        <dbReference type="ARBA" id="ARBA00022801"/>
    </source>
</evidence>
<dbReference type="PANTHER" id="PTHR11705">
    <property type="entry name" value="PROTEASE FAMILY M14 CARBOXYPEPTIDASE A,B"/>
    <property type="match status" value="1"/>
</dbReference>
<dbReference type="GO" id="GO:0008270">
    <property type="term" value="F:zinc ion binding"/>
    <property type="evidence" value="ECO:0007669"/>
    <property type="project" value="InterPro"/>
</dbReference>
<protein>
    <submittedName>
        <fullName evidence="9">Peptidase M14</fullName>
    </submittedName>
</protein>
<dbReference type="GO" id="GO:0004181">
    <property type="term" value="F:metallocarboxypeptidase activity"/>
    <property type="evidence" value="ECO:0007669"/>
    <property type="project" value="InterPro"/>
</dbReference>
<dbReference type="SUPFAM" id="SSF53187">
    <property type="entry name" value="Zn-dependent exopeptidases"/>
    <property type="match status" value="1"/>
</dbReference>
<evidence type="ECO:0000259" key="8">
    <source>
        <dbReference type="PROSITE" id="PS52035"/>
    </source>
</evidence>
<evidence type="ECO:0000256" key="2">
    <source>
        <dbReference type="ARBA" id="ARBA00005988"/>
    </source>
</evidence>
<dbReference type="Proteomes" id="UP000304900">
    <property type="component" value="Unassembled WGS sequence"/>
</dbReference>
<evidence type="ECO:0000256" key="6">
    <source>
        <dbReference type="ARBA" id="ARBA00023049"/>
    </source>
</evidence>
<reference evidence="9 10" key="1">
    <citation type="submission" date="2019-05" db="EMBL/GenBank/DDBJ databases">
        <title>Dyadobacter AR-3-8 sp. nov., isolated from arctic soil.</title>
        <authorList>
            <person name="Chaudhary D.K."/>
        </authorList>
    </citation>
    <scope>NUCLEOTIDE SEQUENCE [LARGE SCALE GENOMIC DNA]</scope>
    <source>
        <strain evidence="9 10">AR-3-8</strain>
    </source>
</reference>
<dbReference type="PROSITE" id="PS52035">
    <property type="entry name" value="PEPTIDASE_M14"/>
    <property type="match status" value="1"/>
</dbReference>
<keyword evidence="4" id="KW-0378">Hydrolase</keyword>
<dbReference type="OrthoDB" id="1119199at2"/>
<organism evidence="9 10">
    <name type="scientific">Dyadobacter frigoris</name>
    <dbReference type="NCBI Taxonomy" id="2576211"/>
    <lineage>
        <taxon>Bacteria</taxon>
        <taxon>Pseudomonadati</taxon>
        <taxon>Bacteroidota</taxon>
        <taxon>Cytophagia</taxon>
        <taxon>Cytophagales</taxon>
        <taxon>Spirosomataceae</taxon>
        <taxon>Dyadobacter</taxon>
    </lineage>
</organism>
<comment type="caution">
    <text evidence="9">The sequence shown here is derived from an EMBL/GenBank/DDBJ whole genome shotgun (WGS) entry which is preliminary data.</text>
</comment>
<evidence type="ECO:0000256" key="5">
    <source>
        <dbReference type="ARBA" id="ARBA00022833"/>
    </source>
</evidence>
<dbReference type="InterPro" id="IPR000834">
    <property type="entry name" value="Peptidase_M14"/>
</dbReference>
<evidence type="ECO:0000313" key="10">
    <source>
        <dbReference type="Proteomes" id="UP000304900"/>
    </source>
</evidence>
<comment type="similarity">
    <text evidence="2 7">Belongs to the peptidase M14 family.</text>
</comment>
<keyword evidence="6" id="KW-0482">Metalloprotease</keyword>
<dbReference type="EMBL" id="SZVO01000011">
    <property type="protein sequence ID" value="TKT89761.1"/>
    <property type="molecule type" value="Genomic_DNA"/>
</dbReference>
<dbReference type="GO" id="GO:0006508">
    <property type="term" value="P:proteolysis"/>
    <property type="evidence" value="ECO:0007669"/>
    <property type="project" value="UniProtKB-KW"/>
</dbReference>
<keyword evidence="3" id="KW-0645">Protease</keyword>
<feature type="domain" description="Peptidase M14" evidence="8">
    <location>
        <begin position="26"/>
        <end position="372"/>
    </location>
</feature>
<evidence type="ECO:0000313" key="9">
    <source>
        <dbReference type="EMBL" id="TKT89761.1"/>
    </source>
</evidence>
<keyword evidence="10" id="KW-1185">Reference proteome</keyword>